<dbReference type="EMBL" id="GBXM01005349">
    <property type="protein sequence ID" value="JAI03229.1"/>
    <property type="molecule type" value="Transcribed_RNA"/>
</dbReference>
<dbReference type="AlphaFoldDB" id="A0A0E9XNG3"/>
<protein>
    <submittedName>
        <fullName evidence="2">Uncharacterized protein</fullName>
    </submittedName>
</protein>
<reference evidence="2" key="1">
    <citation type="submission" date="2014-11" db="EMBL/GenBank/DDBJ databases">
        <authorList>
            <person name="Amaro Gonzalez C."/>
        </authorList>
    </citation>
    <scope>NUCLEOTIDE SEQUENCE</scope>
</reference>
<reference evidence="2" key="2">
    <citation type="journal article" date="2015" name="Fish Shellfish Immunol.">
        <title>Early steps in the European eel (Anguilla anguilla)-Vibrio vulnificus interaction in the gills: Role of the RtxA13 toxin.</title>
        <authorList>
            <person name="Callol A."/>
            <person name="Pajuelo D."/>
            <person name="Ebbesson L."/>
            <person name="Teles M."/>
            <person name="MacKenzie S."/>
            <person name="Amaro C."/>
        </authorList>
    </citation>
    <scope>NUCLEOTIDE SEQUENCE</scope>
</reference>
<feature type="region of interest" description="Disordered" evidence="1">
    <location>
        <begin position="1"/>
        <end position="24"/>
    </location>
</feature>
<proteinExistence type="predicted"/>
<evidence type="ECO:0000256" key="1">
    <source>
        <dbReference type="SAM" id="MobiDB-lite"/>
    </source>
</evidence>
<accession>A0A0E9XNG3</accession>
<evidence type="ECO:0000313" key="2">
    <source>
        <dbReference type="EMBL" id="JAI03229.1"/>
    </source>
</evidence>
<name>A0A0E9XNG3_ANGAN</name>
<organism evidence="2">
    <name type="scientific">Anguilla anguilla</name>
    <name type="common">European freshwater eel</name>
    <name type="synonym">Muraena anguilla</name>
    <dbReference type="NCBI Taxonomy" id="7936"/>
    <lineage>
        <taxon>Eukaryota</taxon>
        <taxon>Metazoa</taxon>
        <taxon>Chordata</taxon>
        <taxon>Craniata</taxon>
        <taxon>Vertebrata</taxon>
        <taxon>Euteleostomi</taxon>
        <taxon>Actinopterygii</taxon>
        <taxon>Neopterygii</taxon>
        <taxon>Teleostei</taxon>
        <taxon>Anguilliformes</taxon>
        <taxon>Anguillidae</taxon>
        <taxon>Anguilla</taxon>
    </lineage>
</organism>
<sequence>MGGGRSPLPSLPSRVLVDGMPMLS</sequence>